<comment type="caution">
    <text evidence="1">The sequence shown here is derived from an EMBL/GenBank/DDBJ whole genome shotgun (WGS) entry which is preliminary data.</text>
</comment>
<sequence>MLQVNNVNLEVGNAVLLHNINITLELGKIYGVLGSNGAGKTTMFKSMLGLTDFTGEILSDNQPVSSRLFGSLIEYPAFYPKLTAEENLRLHAKYLQINNPDIRTALEQVNLWEARNKLFSQLSLGMRQRLGIARAFLGNVTYLLLDEPTNGLDPMGIKEIRLLLKERLKSPNHCILVSSHNLTEIAAITDCLIFIKNGRIVEILENSYNEQELEALYEKIMTSSEEGV</sequence>
<name>A0AC61RNC7_9FIRM</name>
<reference evidence="1" key="1">
    <citation type="submission" date="2019-04" db="EMBL/GenBank/DDBJ databases">
        <title>Microbes associate with the intestines of laboratory mice.</title>
        <authorList>
            <person name="Navarre W."/>
            <person name="Wong E."/>
            <person name="Huang K."/>
            <person name="Tropini C."/>
            <person name="Ng K."/>
            <person name="Yu B."/>
        </authorList>
    </citation>
    <scope>NUCLEOTIDE SEQUENCE</scope>
    <source>
        <strain evidence="1">NM01_1-7b</strain>
    </source>
</reference>
<dbReference type="EMBL" id="SRYA01000118">
    <property type="protein sequence ID" value="TGY87136.1"/>
    <property type="molecule type" value="Genomic_DNA"/>
</dbReference>
<keyword evidence="1" id="KW-0067">ATP-binding</keyword>
<evidence type="ECO:0000313" key="2">
    <source>
        <dbReference type="Proteomes" id="UP000304953"/>
    </source>
</evidence>
<keyword evidence="1" id="KW-0547">Nucleotide-binding</keyword>
<proteinExistence type="predicted"/>
<gene>
    <name evidence="1" type="ORF">E5329_26875</name>
</gene>
<dbReference type="Proteomes" id="UP000304953">
    <property type="component" value="Unassembled WGS sequence"/>
</dbReference>
<evidence type="ECO:0000313" key="1">
    <source>
        <dbReference type="EMBL" id="TGY87136.1"/>
    </source>
</evidence>
<protein>
    <submittedName>
        <fullName evidence="1">ATP-binding cassette domain-containing protein</fullName>
    </submittedName>
</protein>
<accession>A0AC61RNC7</accession>
<keyword evidence="2" id="KW-1185">Reference proteome</keyword>
<organism evidence="1 2">
    <name type="scientific">Petralouisia muris</name>
    <dbReference type="NCBI Taxonomy" id="3032872"/>
    <lineage>
        <taxon>Bacteria</taxon>
        <taxon>Bacillati</taxon>
        <taxon>Bacillota</taxon>
        <taxon>Clostridia</taxon>
        <taxon>Lachnospirales</taxon>
        <taxon>Lachnospiraceae</taxon>
        <taxon>Petralouisia</taxon>
    </lineage>
</organism>